<comment type="caution">
    <text evidence="2">The sequence shown here is derived from an EMBL/GenBank/DDBJ whole genome shotgun (WGS) entry which is preliminary data.</text>
</comment>
<proteinExistence type="predicted"/>
<name>A0ABW1B8G5_9ACTN</name>
<evidence type="ECO:0000259" key="1">
    <source>
        <dbReference type="Pfam" id="PF01370"/>
    </source>
</evidence>
<dbReference type="EMBL" id="JBHSNZ010000009">
    <property type="protein sequence ID" value="MFC5809136.1"/>
    <property type="molecule type" value="Genomic_DNA"/>
</dbReference>
<dbReference type="PANTHER" id="PTHR43245">
    <property type="entry name" value="BIFUNCTIONAL POLYMYXIN RESISTANCE PROTEIN ARNA"/>
    <property type="match status" value="1"/>
</dbReference>
<dbReference type="PANTHER" id="PTHR43245:SF53">
    <property type="entry name" value="EPIMERASE-RELATED"/>
    <property type="match status" value="1"/>
</dbReference>
<dbReference type="Proteomes" id="UP001596112">
    <property type="component" value="Unassembled WGS sequence"/>
</dbReference>
<dbReference type="RefSeq" id="WP_272171427.1">
    <property type="nucleotide sequence ID" value="NZ_JAQOSL010000030.1"/>
</dbReference>
<dbReference type="Pfam" id="PF01370">
    <property type="entry name" value="Epimerase"/>
    <property type="match status" value="1"/>
</dbReference>
<dbReference type="InterPro" id="IPR001509">
    <property type="entry name" value="Epimerase_deHydtase"/>
</dbReference>
<dbReference type="InterPro" id="IPR036291">
    <property type="entry name" value="NAD(P)-bd_dom_sf"/>
</dbReference>
<evidence type="ECO:0000313" key="2">
    <source>
        <dbReference type="EMBL" id="MFC5809136.1"/>
    </source>
</evidence>
<organism evidence="2 3">
    <name type="scientific">Streptomyces heilongjiangensis</name>
    <dbReference type="NCBI Taxonomy" id="945052"/>
    <lineage>
        <taxon>Bacteria</taxon>
        <taxon>Bacillati</taxon>
        <taxon>Actinomycetota</taxon>
        <taxon>Actinomycetes</taxon>
        <taxon>Kitasatosporales</taxon>
        <taxon>Streptomycetaceae</taxon>
        <taxon>Streptomyces</taxon>
    </lineage>
</organism>
<reference evidence="3" key="1">
    <citation type="journal article" date="2019" name="Int. J. Syst. Evol. Microbiol.">
        <title>The Global Catalogue of Microorganisms (GCM) 10K type strain sequencing project: providing services to taxonomists for standard genome sequencing and annotation.</title>
        <authorList>
            <consortium name="The Broad Institute Genomics Platform"/>
            <consortium name="The Broad Institute Genome Sequencing Center for Infectious Disease"/>
            <person name="Wu L."/>
            <person name="Ma J."/>
        </authorList>
    </citation>
    <scope>NUCLEOTIDE SEQUENCE [LARGE SCALE GENOMIC DNA]</scope>
    <source>
        <strain evidence="3">JCM 9918</strain>
    </source>
</reference>
<dbReference type="SUPFAM" id="SSF51735">
    <property type="entry name" value="NAD(P)-binding Rossmann-fold domains"/>
    <property type="match status" value="1"/>
</dbReference>
<sequence length="330" mass="34769">MWSTPSTPVLVTGGAGFIGSRLVRSLAAAGHPVRVLDDLSTGRPESVASVPGATLVRGSVLDADAVAEAARGTGLVLHLAGVVGMRLAARQAELAYAVGRQGTANVLAHTGDTPVVLVSSSAVYGLSDSSTELREDQAVDRAVPLAYDGGSPGYATGKWEMERLGREAARHRPVLTVRPFNVVGPGQRGRYGMVVPTFFRQAESGEPLTVHGDGSQRRCFTDIDQFTRRLLDLAATESAWRPGAHVVNIGSRSETTIAGLARLVLDATGSTAGWVHVPYESVFPGRTDVTGRVPCLDRLTAAVGETDWLSAADLVRKTARARRTRAVAAR</sequence>
<feature type="domain" description="NAD-dependent epimerase/dehydratase" evidence="1">
    <location>
        <begin position="9"/>
        <end position="250"/>
    </location>
</feature>
<keyword evidence="3" id="KW-1185">Reference proteome</keyword>
<accession>A0ABW1B8G5</accession>
<dbReference type="Gene3D" id="3.40.50.720">
    <property type="entry name" value="NAD(P)-binding Rossmann-like Domain"/>
    <property type="match status" value="1"/>
</dbReference>
<gene>
    <name evidence="2" type="ORF">ACFQGO_16755</name>
</gene>
<evidence type="ECO:0000313" key="3">
    <source>
        <dbReference type="Proteomes" id="UP001596112"/>
    </source>
</evidence>
<dbReference type="InterPro" id="IPR050177">
    <property type="entry name" value="Lipid_A_modif_metabolic_enz"/>
</dbReference>
<protein>
    <submittedName>
        <fullName evidence="2">NAD-dependent epimerase/dehydratase family protein</fullName>
    </submittedName>
</protein>